<dbReference type="PANTHER" id="PTHR45881:SF1">
    <property type="entry name" value="FORK HEAD PROTEIN HOMOLOG 2"/>
    <property type="match status" value="1"/>
</dbReference>
<evidence type="ECO:0000256" key="6">
    <source>
        <dbReference type="ARBA" id="ARBA00023242"/>
    </source>
</evidence>
<dbReference type="PROSITE" id="PS00658">
    <property type="entry name" value="FORK_HEAD_2"/>
    <property type="match status" value="1"/>
</dbReference>
<evidence type="ECO:0000256" key="7">
    <source>
        <dbReference type="ARBA" id="ARBA00034770"/>
    </source>
</evidence>
<evidence type="ECO:0000256" key="8">
    <source>
        <dbReference type="PROSITE-ProRule" id="PRU00089"/>
    </source>
</evidence>
<keyword evidence="11" id="KW-1185">Reference proteome</keyword>
<evidence type="ECO:0000313" key="10">
    <source>
        <dbReference type="EMBL" id="KAL1130660.1"/>
    </source>
</evidence>
<dbReference type="FunFam" id="1.10.10.10:FF:000030">
    <property type="entry name" value="Forkhead box protein K2"/>
    <property type="match status" value="1"/>
</dbReference>
<keyword evidence="5" id="KW-0804">Transcription</keyword>
<dbReference type="AlphaFoldDB" id="A0ABD0YHG3"/>
<dbReference type="InterPro" id="IPR030456">
    <property type="entry name" value="TF_fork_head_CS_2"/>
</dbReference>
<dbReference type="Gene3D" id="1.10.10.10">
    <property type="entry name" value="Winged helix-like DNA-binding domain superfamily/Winged helix DNA-binding domain"/>
    <property type="match status" value="1"/>
</dbReference>
<dbReference type="InterPro" id="IPR001766">
    <property type="entry name" value="Fork_head_dom"/>
</dbReference>
<proteinExistence type="inferred from homology"/>
<dbReference type="EMBL" id="JBFDAA010000007">
    <property type="protein sequence ID" value="KAL1130660.1"/>
    <property type="molecule type" value="Genomic_DNA"/>
</dbReference>
<dbReference type="SUPFAM" id="SSF46785">
    <property type="entry name" value="Winged helix' DNA-binding domain"/>
    <property type="match status" value="1"/>
</dbReference>
<comment type="subcellular location">
    <subcellularLocation>
        <location evidence="1 8">Nucleus</location>
    </subcellularLocation>
</comment>
<dbReference type="PRINTS" id="PR00053">
    <property type="entry name" value="FORKHEAD"/>
</dbReference>
<evidence type="ECO:0000256" key="1">
    <source>
        <dbReference type="ARBA" id="ARBA00004123"/>
    </source>
</evidence>
<dbReference type="GO" id="GO:0030030">
    <property type="term" value="P:cell projection organization"/>
    <property type="evidence" value="ECO:0007669"/>
    <property type="project" value="UniProtKB-KW"/>
</dbReference>
<dbReference type="Proteomes" id="UP001558652">
    <property type="component" value="Unassembled WGS sequence"/>
</dbReference>
<feature type="DNA-binding region" description="Fork-head" evidence="8">
    <location>
        <begin position="68"/>
        <end position="158"/>
    </location>
</feature>
<dbReference type="GO" id="GO:0003677">
    <property type="term" value="F:DNA binding"/>
    <property type="evidence" value="ECO:0007669"/>
    <property type="project" value="UniProtKB-UniRule"/>
</dbReference>
<evidence type="ECO:0000256" key="3">
    <source>
        <dbReference type="ARBA" id="ARBA00023015"/>
    </source>
</evidence>
<protein>
    <recommendedName>
        <fullName evidence="9">Fork-head domain-containing protein</fullName>
    </recommendedName>
</protein>
<dbReference type="CDD" id="cd20023">
    <property type="entry name" value="FH_FOXJ1"/>
    <property type="match status" value="1"/>
</dbReference>
<evidence type="ECO:0000256" key="5">
    <source>
        <dbReference type="ARBA" id="ARBA00023163"/>
    </source>
</evidence>
<dbReference type="PROSITE" id="PS00657">
    <property type="entry name" value="FORK_HEAD_1"/>
    <property type="match status" value="1"/>
</dbReference>
<dbReference type="InterPro" id="IPR018122">
    <property type="entry name" value="TF_fork_head_CS_1"/>
</dbReference>
<dbReference type="GO" id="GO:0005634">
    <property type="term" value="C:nucleus"/>
    <property type="evidence" value="ECO:0007669"/>
    <property type="project" value="UniProtKB-SubCell"/>
</dbReference>
<gene>
    <name evidence="10" type="ORF">AAG570_011902</name>
</gene>
<accession>A0ABD0YHG3</accession>
<dbReference type="InterPro" id="IPR047512">
    <property type="entry name" value="FH_FOXJ1"/>
</dbReference>
<keyword evidence="6 8" id="KW-0539">Nucleus</keyword>
<organism evidence="10 11">
    <name type="scientific">Ranatra chinensis</name>
    <dbReference type="NCBI Taxonomy" id="642074"/>
    <lineage>
        <taxon>Eukaryota</taxon>
        <taxon>Metazoa</taxon>
        <taxon>Ecdysozoa</taxon>
        <taxon>Arthropoda</taxon>
        <taxon>Hexapoda</taxon>
        <taxon>Insecta</taxon>
        <taxon>Pterygota</taxon>
        <taxon>Neoptera</taxon>
        <taxon>Paraneoptera</taxon>
        <taxon>Hemiptera</taxon>
        <taxon>Heteroptera</taxon>
        <taxon>Panheteroptera</taxon>
        <taxon>Nepomorpha</taxon>
        <taxon>Nepidae</taxon>
        <taxon>Ranatrinae</taxon>
        <taxon>Ranatra</taxon>
    </lineage>
</organism>
<feature type="domain" description="Fork-head" evidence="9">
    <location>
        <begin position="68"/>
        <end position="158"/>
    </location>
</feature>
<evidence type="ECO:0000256" key="2">
    <source>
        <dbReference type="ARBA" id="ARBA00022794"/>
    </source>
</evidence>
<dbReference type="PROSITE" id="PS50039">
    <property type="entry name" value="FORK_HEAD_3"/>
    <property type="match status" value="1"/>
</dbReference>
<reference evidence="10 11" key="1">
    <citation type="submission" date="2024-07" db="EMBL/GenBank/DDBJ databases">
        <title>Chromosome-level genome assembly of the water stick insect Ranatra chinensis (Heteroptera: Nepidae).</title>
        <authorList>
            <person name="Liu X."/>
        </authorList>
    </citation>
    <scope>NUCLEOTIDE SEQUENCE [LARGE SCALE GENOMIC DNA]</scope>
    <source>
        <strain evidence="10">Cailab_2021Rc</strain>
        <tissue evidence="10">Muscle</tissue>
    </source>
</reference>
<comment type="similarity">
    <text evidence="7">Belongs to the FOXJ1 family.</text>
</comment>
<dbReference type="InterPro" id="IPR036388">
    <property type="entry name" value="WH-like_DNA-bd_sf"/>
</dbReference>
<keyword evidence="3" id="KW-0805">Transcription regulation</keyword>
<evidence type="ECO:0000259" key="9">
    <source>
        <dbReference type="PROSITE" id="PS50039"/>
    </source>
</evidence>
<keyword evidence="2" id="KW-0970">Cilium biogenesis/degradation</keyword>
<comment type="caution">
    <text evidence="10">The sequence shown here is derived from an EMBL/GenBank/DDBJ whole genome shotgun (WGS) entry which is preliminary data.</text>
</comment>
<dbReference type="Pfam" id="PF00250">
    <property type="entry name" value="Forkhead"/>
    <property type="match status" value="1"/>
</dbReference>
<dbReference type="GO" id="GO:0006357">
    <property type="term" value="P:regulation of transcription by RNA polymerase II"/>
    <property type="evidence" value="ECO:0007669"/>
    <property type="project" value="UniProtKB-ARBA"/>
</dbReference>
<dbReference type="InterPro" id="IPR036390">
    <property type="entry name" value="WH_DNA-bd_sf"/>
</dbReference>
<keyword evidence="4 8" id="KW-0238">DNA-binding</keyword>
<sequence>MLSRDDCCSGYDVDLTSLNWLHNLNILPSLPTPPTSPKPQTHRKKSPTLRLTLNPTVAEEYRRCGDKKPPFSYATLICMAMRANNNKMTLSNIYAWIKDNFMYYRHADPSWQNSIRHNLSLNKCFVKVPRSKDEPGKGGFWKLDMERLEETQRTRKRIGNGLSNYRRANNKSKVKEKEEVVAEYTGPNVIVESILPESLMPEDELATQLLGNVGWDDSQLELLHSFLDSL</sequence>
<dbReference type="PANTHER" id="PTHR45881">
    <property type="entry name" value="CHECKPOINT SUPPRESSOR 1-LIKE, ISOFORM A-RELATED"/>
    <property type="match status" value="1"/>
</dbReference>
<evidence type="ECO:0000256" key="4">
    <source>
        <dbReference type="ARBA" id="ARBA00023125"/>
    </source>
</evidence>
<dbReference type="SMART" id="SM00339">
    <property type="entry name" value="FH"/>
    <property type="match status" value="1"/>
</dbReference>
<name>A0ABD0YHG3_9HEMI</name>
<evidence type="ECO:0000313" key="11">
    <source>
        <dbReference type="Proteomes" id="UP001558652"/>
    </source>
</evidence>